<dbReference type="Pfam" id="PF09979">
    <property type="entry name" value="DUF2213"/>
    <property type="match status" value="1"/>
</dbReference>
<sequence>MKRYIEDENGYVKFMNIPLSKSGVFPYLGSQLPTSLGLVPDQVYMVYRPETELNNPETIESFKGVPWYSRHVMTGEKFGVNPEEVGVYGSTGDNIEYRDGSLFGNLHLFAKSLKDSIKAGLKELSCGFACVYELVDGVSPEGEKYQVIQKEIRGNHLASVPEGRMGSEVSVAMDSLTFAIDNLKIEPKPDGGNDMTIKEMMAKVKEAQPAKEELKKLAAEIQSMIGDDVQTEEVEVSEDEEVTEEVEVAEDMDKDKSEYGMDAAAFSAAIEKAVTKAVKPLQEKITKLEGSAMDESAVMAAFNERQELINQVTPIIGNFEHSSMNRQQVAKYATEKLGIACDSGSEVTALKAYLHGRQKPTFTVDTGKAMDSAAEESKVLQDMGL</sequence>
<dbReference type="InterPro" id="IPR016913">
    <property type="entry name" value="UCP029215"/>
</dbReference>
<reference evidence="1" key="1">
    <citation type="submission" date="2020-09" db="EMBL/GenBank/DDBJ databases">
        <authorList>
            <person name="Gao C."/>
            <person name="Qiu Z."/>
        </authorList>
    </citation>
    <scope>NUCLEOTIDE SEQUENCE</scope>
</reference>
<keyword evidence="2" id="KW-1185">Reference proteome</keyword>
<accession>A0A8F2XXA4</accession>
<evidence type="ECO:0008006" key="3">
    <source>
        <dbReference type="Google" id="ProtNLM"/>
    </source>
</evidence>
<name>A0A8F2XXA4_9CAUD</name>
<dbReference type="EMBL" id="MW009675">
    <property type="protein sequence ID" value="QWX10263.1"/>
    <property type="molecule type" value="Genomic_DNA"/>
</dbReference>
<protein>
    <recommendedName>
        <fullName evidence="3">DUF2213 domain-containing protein</fullName>
    </recommendedName>
</protein>
<organism evidence="1 2">
    <name type="scientific">Vibrio phage vB_VpP_BT-1011</name>
    <dbReference type="NCBI Taxonomy" id="2799672"/>
    <lineage>
        <taxon>Viruses</taxon>
        <taxon>Duplodnaviria</taxon>
        <taxon>Heunggongvirae</taxon>
        <taxon>Uroviricota</taxon>
        <taxon>Caudoviricetes</taxon>
        <taxon>Tieomvirus</taxon>
        <taxon>Tieomvirus BT1011</taxon>
    </lineage>
</organism>
<dbReference type="Proteomes" id="UP000683424">
    <property type="component" value="Segment"/>
</dbReference>
<proteinExistence type="predicted"/>
<gene>
    <name evidence="1" type="ORF">vBVpPBT1011_0064</name>
</gene>
<evidence type="ECO:0000313" key="2">
    <source>
        <dbReference type="Proteomes" id="UP000683424"/>
    </source>
</evidence>
<evidence type="ECO:0000313" key="1">
    <source>
        <dbReference type="EMBL" id="QWX10263.1"/>
    </source>
</evidence>